<evidence type="ECO:0000313" key="1">
    <source>
        <dbReference type="EMBL" id="MFC5021820.1"/>
    </source>
</evidence>
<name>A0ABV9XCC5_9ACTN</name>
<sequence>MTAGLDLRIDRLTLDIDVPLDHRHRIEPITRRALALFEALAPAALVRLEAPRSSVRHESVSAGVLTIDLTRDSDETVAERIAHAWLESLRLTIGP</sequence>
<accession>A0ABV9XCC5</accession>
<comment type="caution">
    <text evidence="1">The sequence shown here is derived from an EMBL/GenBank/DDBJ whole genome shotgun (WGS) entry which is preliminary data.</text>
</comment>
<gene>
    <name evidence="1" type="ORF">ACFPM3_06615</name>
</gene>
<dbReference type="RefSeq" id="WP_345693761.1">
    <property type="nucleotide sequence ID" value="NZ_BAABIT010000001.1"/>
</dbReference>
<reference evidence="2" key="1">
    <citation type="journal article" date="2019" name="Int. J. Syst. Evol. Microbiol.">
        <title>The Global Catalogue of Microorganisms (GCM) 10K type strain sequencing project: providing services to taxonomists for standard genome sequencing and annotation.</title>
        <authorList>
            <consortium name="The Broad Institute Genomics Platform"/>
            <consortium name="The Broad Institute Genome Sequencing Center for Infectious Disease"/>
            <person name="Wu L."/>
            <person name="Ma J."/>
        </authorList>
    </citation>
    <scope>NUCLEOTIDE SEQUENCE [LARGE SCALE GENOMIC DNA]</scope>
    <source>
        <strain evidence="2">CGMCC 4.1648</strain>
    </source>
</reference>
<organism evidence="1 2">
    <name type="scientific">Streptomyces coeruleoprunus</name>
    <dbReference type="NCBI Taxonomy" id="285563"/>
    <lineage>
        <taxon>Bacteria</taxon>
        <taxon>Bacillati</taxon>
        <taxon>Actinomycetota</taxon>
        <taxon>Actinomycetes</taxon>
        <taxon>Kitasatosporales</taxon>
        <taxon>Streptomycetaceae</taxon>
        <taxon>Streptomyces</taxon>
    </lineage>
</organism>
<dbReference type="Proteomes" id="UP001595829">
    <property type="component" value="Unassembled WGS sequence"/>
</dbReference>
<keyword evidence="2" id="KW-1185">Reference proteome</keyword>
<dbReference type="EMBL" id="JBHSJD010000002">
    <property type="protein sequence ID" value="MFC5021820.1"/>
    <property type="molecule type" value="Genomic_DNA"/>
</dbReference>
<protein>
    <submittedName>
        <fullName evidence="1">Uncharacterized protein</fullName>
    </submittedName>
</protein>
<evidence type="ECO:0000313" key="2">
    <source>
        <dbReference type="Proteomes" id="UP001595829"/>
    </source>
</evidence>
<proteinExistence type="predicted"/>